<dbReference type="EMBL" id="AKWF02000074">
    <property type="protein sequence ID" value="EMO62888.1"/>
    <property type="molecule type" value="Genomic_DNA"/>
</dbReference>
<name>M6WM80_LEPBO</name>
<proteinExistence type="predicted"/>
<gene>
    <name evidence="1" type="ORF">LEP1GSC133_4244</name>
</gene>
<organism evidence="1 2">
    <name type="scientific">Leptospira borgpetersenii serovar Pomona str. 200901868</name>
    <dbReference type="NCBI Taxonomy" id="1192866"/>
    <lineage>
        <taxon>Bacteria</taxon>
        <taxon>Pseudomonadati</taxon>
        <taxon>Spirochaetota</taxon>
        <taxon>Spirochaetia</taxon>
        <taxon>Leptospirales</taxon>
        <taxon>Leptospiraceae</taxon>
        <taxon>Leptospira</taxon>
    </lineage>
</organism>
<reference evidence="1 2" key="1">
    <citation type="submission" date="2013-01" db="EMBL/GenBank/DDBJ databases">
        <authorList>
            <person name="Harkins D.M."/>
            <person name="Durkin A.S."/>
            <person name="Brinkac L.M."/>
            <person name="Haft D.H."/>
            <person name="Selengut J.D."/>
            <person name="Sanka R."/>
            <person name="DePew J."/>
            <person name="Purushe J."/>
            <person name="Picardeau M."/>
            <person name="Werts C."/>
            <person name="Goarant C."/>
            <person name="Vinetz J.M."/>
            <person name="Sutton G.G."/>
            <person name="Nierman W.C."/>
            <person name="Fouts D.E."/>
        </authorList>
    </citation>
    <scope>NUCLEOTIDE SEQUENCE [LARGE SCALE GENOMIC DNA]</scope>
    <source>
        <strain evidence="1 2">200901868</strain>
    </source>
</reference>
<sequence>MRNFSIILFECVLYNEKLYGYVLKMKTDLSHHISIKTKIMEIDKR</sequence>
<dbReference type="Proteomes" id="UP000012159">
    <property type="component" value="Unassembled WGS sequence"/>
</dbReference>
<dbReference type="STRING" id="1192866.LEP1GSC133_4244"/>
<dbReference type="AlphaFoldDB" id="M6WM80"/>
<accession>M6WM80</accession>
<comment type="caution">
    <text evidence="1">The sequence shown here is derived from an EMBL/GenBank/DDBJ whole genome shotgun (WGS) entry which is preliminary data.</text>
</comment>
<evidence type="ECO:0000313" key="1">
    <source>
        <dbReference type="EMBL" id="EMO62888.1"/>
    </source>
</evidence>
<evidence type="ECO:0000313" key="2">
    <source>
        <dbReference type="Proteomes" id="UP000012159"/>
    </source>
</evidence>
<protein>
    <submittedName>
        <fullName evidence="1">Uncharacterized protein</fullName>
    </submittedName>
</protein>